<dbReference type="STRING" id="1193502.SHALO_1828"/>
<dbReference type="PANTHER" id="PTHR34980">
    <property type="entry name" value="INNER MEMBRANE PROTEIN-RELATED-RELATED"/>
    <property type="match status" value="1"/>
</dbReference>
<keyword evidence="3" id="KW-1185">Reference proteome</keyword>
<dbReference type="Pfam" id="PF05656">
    <property type="entry name" value="DUF805"/>
    <property type="match status" value="1"/>
</dbReference>
<protein>
    <submittedName>
        <fullName evidence="2">Putative membrane protein</fullName>
    </submittedName>
</protein>
<name>A0A1D7TKS6_9BACT</name>
<gene>
    <name evidence="2" type="ORF">SHALO_1828</name>
</gene>
<feature type="transmembrane region" description="Helical" evidence="1">
    <location>
        <begin position="30"/>
        <end position="54"/>
    </location>
</feature>
<proteinExistence type="predicted"/>
<accession>A0A1D7TKS6</accession>
<dbReference type="GO" id="GO:0005886">
    <property type="term" value="C:plasma membrane"/>
    <property type="evidence" value="ECO:0007669"/>
    <property type="project" value="TreeGrafter"/>
</dbReference>
<evidence type="ECO:0000313" key="3">
    <source>
        <dbReference type="Proteomes" id="UP000094609"/>
    </source>
</evidence>
<sequence>MNFLSYYTAAFKKVFDFDGIASRREYWSFALVNFIVIIILSLVSKILILIYALIVIVPSISLATRRLHDAGMSGWWQLITFIPYLGALILCVLLVYSSKKIDNKYLRMSNYE</sequence>
<evidence type="ECO:0000256" key="1">
    <source>
        <dbReference type="SAM" id="Phobius"/>
    </source>
</evidence>
<dbReference type="InterPro" id="IPR008523">
    <property type="entry name" value="DUF805"/>
</dbReference>
<keyword evidence="1" id="KW-0812">Transmembrane</keyword>
<feature type="transmembrane region" description="Helical" evidence="1">
    <location>
        <begin position="74"/>
        <end position="96"/>
    </location>
</feature>
<keyword evidence="1" id="KW-1133">Transmembrane helix</keyword>
<dbReference type="PANTHER" id="PTHR34980:SF2">
    <property type="entry name" value="INNER MEMBRANE PROTEIN YHAH-RELATED"/>
    <property type="match status" value="1"/>
</dbReference>
<dbReference type="KEGG" id="shal:SHALO_1828"/>
<organism evidence="2 3">
    <name type="scientific">Sulfurospirillum halorespirans DSM 13726</name>
    <dbReference type="NCBI Taxonomy" id="1193502"/>
    <lineage>
        <taxon>Bacteria</taxon>
        <taxon>Pseudomonadati</taxon>
        <taxon>Campylobacterota</taxon>
        <taxon>Epsilonproteobacteria</taxon>
        <taxon>Campylobacterales</taxon>
        <taxon>Sulfurospirillaceae</taxon>
        <taxon>Sulfurospirillum</taxon>
    </lineage>
</organism>
<reference evidence="3" key="1">
    <citation type="submission" date="2016-08" db="EMBL/GenBank/DDBJ databases">
        <title>Complete genome sequence of the organohalide-respiring Epsilonproteobacterium Sulfurospirillum halorespirans.</title>
        <authorList>
            <person name="Goris T."/>
            <person name="Zimmermann J."/>
            <person name="Schenz B."/>
            <person name="Lemos M."/>
            <person name="Hackermueller J."/>
            <person name="Diekert G."/>
        </authorList>
    </citation>
    <scope>NUCLEOTIDE SEQUENCE [LARGE SCALE GENOMIC DNA]</scope>
    <source>
        <strain>DSM 13726</strain>
        <strain evidence="3">PCE-M2</strain>
    </source>
</reference>
<keyword evidence="1" id="KW-0472">Membrane</keyword>
<dbReference type="RefSeq" id="WP_069478261.1">
    <property type="nucleotide sequence ID" value="NZ_CP017111.1"/>
</dbReference>
<dbReference type="EMBL" id="CP017111">
    <property type="protein sequence ID" value="AOO65599.1"/>
    <property type="molecule type" value="Genomic_DNA"/>
</dbReference>
<dbReference type="Proteomes" id="UP000094609">
    <property type="component" value="Chromosome"/>
</dbReference>
<dbReference type="AlphaFoldDB" id="A0A1D7TKS6"/>
<evidence type="ECO:0000313" key="2">
    <source>
        <dbReference type="EMBL" id="AOO65599.1"/>
    </source>
</evidence>